<dbReference type="SUPFAM" id="SSF52540">
    <property type="entry name" value="P-loop containing nucleoside triphosphate hydrolases"/>
    <property type="match status" value="1"/>
</dbReference>
<reference evidence="2 3" key="1">
    <citation type="submission" date="2010-12" db="EMBL/GenBank/DDBJ databases">
        <authorList>
            <person name="Muzny D."/>
            <person name="Qin X."/>
            <person name="Deng J."/>
            <person name="Jiang H."/>
            <person name="Liu Y."/>
            <person name="Qu J."/>
            <person name="Song X.-Z."/>
            <person name="Zhang L."/>
            <person name="Thornton R."/>
            <person name="Coyle M."/>
            <person name="Francisco L."/>
            <person name="Jackson L."/>
            <person name="Javaid M."/>
            <person name="Korchina V."/>
            <person name="Kovar C."/>
            <person name="Mata R."/>
            <person name="Mathew T."/>
            <person name="Ngo R."/>
            <person name="Nguyen L."/>
            <person name="Nguyen N."/>
            <person name="Okwuonu G."/>
            <person name="Ongeri F."/>
            <person name="Pham C."/>
            <person name="Simmons D."/>
            <person name="Wilczek-Boney K."/>
            <person name="Hale W."/>
            <person name="Jakkamsetti A."/>
            <person name="Pham P."/>
            <person name="Ruth R."/>
            <person name="San Lucas F."/>
            <person name="Warren J."/>
            <person name="Zhang J."/>
            <person name="Zhao Z."/>
            <person name="Zhou C."/>
            <person name="Zhu D."/>
            <person name="Lee S."/>
            <person name="Bess C."/>
            <person name="Blankenburg K."/>
            <person name="Forbes L."/>
            <person name="Fu Q."/>
            <person name="Gubbala S."/>
            <person name="Hirani K."/>
            <person name="Jayaseelan J.C."/>
            <person name="Lara F."/>
            <person name="Munidasa M."/>
            <person name="Palculict T."/>
            <person name="Patil S."/>
            <person name="Pu L.-L."/>
            <person name="Saada N."/>
            <person name="Tang L."/>
            <person name="Weissenberger G."/>
            <person name="Zhu Y."/>
            <person name="Hemphill L."/>
            <person name="Shang Y."/>
            <person name="Youmans B."/>
            <person name="Ayvaz T."/>
            <person name="Ross M."/>
            <person name="Santibanez J."/>
            <person name="Aqrawi P."/>
            <person name="Gross S."/>
            <person name="Joshi V."/>
            <person name="Fowler G."/>
            <person name="Nazareth L."/>
            <person name="Reid J."/>
            <person name="Worley K."/>
            <person name="Petrosino J."/>
            <person name="Highlander S."/>
            <person name="Gibbs R."/>
        </authorList>
    </citation>
    <scope>NUCLEOTIDE SEQUENCE [LARGE SCALE GENOMIC DNA]</scope>
    <source>
        <strain evidence="2 3">DSM 3986</strain>
    </source>
</reference>
<dbReference type="GO" id="GO:0016887">
    <property type="term" value="F:ATP hydrolysis activity"/>
    <property type="evidence" value="ECO:0007669"/>
    <property type="project" value="InterPro"/>
</dbReference>
<dbReference type="GO" id="GO:0005524">
    <property type="term" value="F:ATP binding"/>
    <property type="evidence" value="ECO:0007669"/>
    <property type="project" value="InterPro"/>
</dbReference>
<dbReference type="EMBL" id="AEPW01000033">
    <property type="protein sequence ID" value="EFU77254.1"/>
    <property type="molecule type" value="Genomic_DNA"/>
</dbReference>
<sequence>MLIEFRFKNYRSFRDEAVLSMEAVGLSSLKKCLIEYSNKKLLPGVAIYGKNGGGKSNVIRAFWLGVQFIRNAQRIQHERATVPVVPFALNDYSMNEPTEFEFDYIVDGVKYWYSFAATRERIVKESLFHAPKGQKAQIFVREEQRFTFTEDKAKRKLISEMVAENQLFFSVACTMNDTVCINAMKWFRENIFFSRDYTDIPRQLLEYCNDGNMLKAISDYAKTADFGIEDIQFEVEDREVGNDFKLSDDIPDKIKNALTSFIQILSETSNNSEGKLKMSRVKAKAKHKGISATGDIQFYDMELEDESDGTRRLMSIAPVIESVLNRGGVLLVDELERELHPRLVNFIVAKFQSKKSNINGAQIIFTTHNTELMNLEIMRKDQIYFVDKKRTDGSSELYSVTDFNTKTADNIRKGYLVGKYGATPDIEIEEVV</sequence>
<dbReference type="RefSeq" id="WP_008750636.1">
    <property type="nucleotide sequence ID" value="NZ_GL622296.1"/>
</dbReference>
<evidence type="ECO:0000313" key="3">
    <source>
        <dbReference type="Proteomes" id="UP000003434"/>
    </source>
</evidence>
<dbReference type="eggNOG" id="COG1106">
    <property type="taxonomic scope" value="Bacteria"/>
</dbReference>
<evidence type="ECO:0000313" key="2">
    <source>
        <dbReference type="EMBL" id="EFU77254.1"/>
    </source>
</evidence>
<feature type="domain" description="ATPase AAA-type core" evidence="1">
    <location>
        <begin position="46"/>
        <end position="374"/>
    </location>
</feature>
<name>E6LLN2_9FIRM</name>
<protein>
    <recommendedName>
        <fullName evidence="1">ATPase AAA-type core domain-containing protein</fullName>
    </recommendedName>
</protein>
<gene>
    <name evidence="2" type="ORF">HMPREF0381_0867</name>
</gene>
<dbReference type="InterPro" id="IPR003959">
    <property type="entry name" value="ATPase_AAA_core"/>
</dbReference>
<organism evidence="2 3">
    <name type="scientific">Lachnoanaerobaculum saburreum DSM 3986</name>
    <dbReference type="NCBI Taxonomy" id="887325"/>
    <lineage>
        <taxon>Bacteria</taxon>
        <taxon>Bacillati</taxon>
        <taxon>Bacillota</taxon>
        <taxon>Clostridia</taxon>
        <taxon>Lachnospirales</taxon>
        <taxon>Lachnospiraceae</taxon>
        <taxon>Lachnoanaerobaculum</taxon>
    </lineage>
</organism>
<dbReference type="HOGENOM" id="CLU_046693_2_0_9"/>
<dbReference type="PANTHER" id="PTHR40396">
    <property type="entry name" value="ATPASE-LIKE PROTEIN"/>
    <property type="match status" value="1"/>
</dbReference>
<evidence type="ECO:0000259" key="1">
    <source>
        <dbReference type="Pfam" id="PF13304"/>
    </source>
</evidence>
<dbReference type="PANTHER" id="PTHR40396:SF1">
    <property type="entry name" value="ATPASE AAA-TYPE CORE DOMAIN-CONTAINING PROTEIN"/>
    <property type="match status" value="1"/>
</dbReference>
<proteinExistence type="predicted"/>
<dbReference type="AlphaFoldDB" id="E6LLN2"/>
<dbReference type="Proteomes" id="UP000003434">
    <property type="component" value="Unassembled WGS sequence"/>
</dbReference>
<dbReference type="InterPro" id="IPR027417">
    <property type="entry name" value="P-loop_NTPase"/>
</dbReference>
<comment type="caution">
    <text evidence="2">The sequence shown here is derived from an EMBL/GenBank/DDBJ whole genome shotgun (WGS) entry which is preliminary data.</text>
</comment>
<accession>E6LLN2</accession>
<dbReference type="Pfam" id="PF13304">
    <property type="entry name" value="AAA_21"/>
    <property type="match status" value="1"/>
</dbReference>
<dbReference type="Gene3D" id="3.40.50.300">
    <property type="entry name" value="P-loop containing nucleotide triphosphate hydrolases"/>
    <property type="match status" value="1"/>
</dbReference>